<dbReference type="InterPro" id="IPR001599">
    <property type="entry name" value="Macroglobln_a2"/>
</dbReference>
<dbReference type="PANTHER" id="PTHR11412:SF179">
    <property type="entry name" value="ALPHA-2-MACROGLOBULIN"/>
    <property type="match status" value="1"/>
</dbReference>
<keyword evidence="1" id="KW-0732">Signal</keyword>
<feature type="domain" description="Alpha-2-macroglobulin bait region" evidence="2">
    <location>
        <begin position="354"/>
        <end position="547"/>
    </location>
</feature>
<dbReference type="eggNOG" id="KOG1366">
    <property type="taxonomic scope" value="Eukaryota"/>
</dbReference>
<evidence type="ECO:0000256" key="1">
    <source>
        <dbReference type="SAM" id="SignalP"/>
    </source>
</evidence>
<dbReference type="EMBL" id="KV460438">
    <property type="protein sequence ID" value="OCA18082.1"/>
    <property type="molecule type" value="Genomic_DNA"/>
</dbReference>
<dbReference type="Pfam" id="PF07703">
    <property type="entry name" value="A2M_BRD"/>
    <property type="match status" value="1"/>
</dbReference>
<dbReference type="Pfam" id="PF00207">
    <property type="entry name" value="A2M"/>
    <property type="match status" value="1"/>
</dbReference>
<dbReference type="Pfam" id="PF17789">
    <property type="entry name" value="MG4"/>
    <property type="match status" value="1"/>
</dbReference>
<protein>
    <recommendedName>
        <fullName evidence="2">Alpha-2-macroglobulin bait region domain-containing protein</fullName>
    </recommendedName>
</protein>
<dbReference type="InterPro" id="IPR040839">
    <property type="entry name" value="MG4"/>
</dbReference>
<evidence type="ECO:0000313" key="3">
    <source>
        <dbReference type="EMBL" id="OCA18082.1"/>
    </source>
</evidence>
<feature type="signal peptide" evidence="1">
    <location>
        <begin position="1"/>
        <end position="21"/>
    </location>
</feature>
<gene>
    <name evidence="3" type="ORF">XENTR_v90026159mg</name>
</gene>
<reference evidence="3" key="3">
    <citation type="submission" date="2016-05" db="EMBL/GenBank/DDBJ databases">
        <title>WGS assembly of Xenopus tropicalis.</title>
        <authorList>
            <person name="Sessions A."/>
            <person name="Jenkins J."/>
            <person name="Mitros T."/>
            <person name="Lyons J.T."/>
            <person name="Dichmann D.S."/>
            <person name="Robert J."/>
            <person name="Harland R.M."/>
            <person name="Rokhsar D.S."/>
        </authorList>
    </citation>
    <scope>NUCLEOTIDE SEQUENCE</scope>
    <source>
        <strain evidence="3">Nigerian</strain>
    </source>
</reference>
<dbReference type="Gene3D" id="2.60.40.1930">
    <property type="match status" value="2"/>
</dbReference>
<sequence length="723" mass="81487">MFLRRFLCWVSILGLIGGVAAKPQYAFSVPFVLTPGENTIACMNFLNLDEPLHLHVYLAINGTNHTVFTDEIPARDTFRCKEFQVPDVESNEYSEPPVITMVATGQELVIVKHRSVAFNRNNNIYLVQLDRPIHRPGHKVQFRVISLDSQFRPVNEEYSAVNIIGLESDTRLAEWHNLTAEHGVVPLDFTLPNDAPLGSYSILVRNSEHFVAVHEFKVKEYGHYVDQKLNITVKEEAAETLPHSPKVTFDPEVLPSLKPGIPYVVGMTLWDRELKPMKNEVIELEINYENVQNLTTDAEGKAQYEIDMATYDSSYLFISANYKGPGEESRPERLDDPLDYIIADRFYSLTGSYIQVDYPQKELSCGKTYDIPVRYLLSPEGLGGGVRNISFYFLEMGDTCVWPSGAGCRTGTTCRYSNFSLPLQMVSRGKIVSSGEHSVDVSDKLPCLRATEQDKNVTFARCGNFSLSLTMPSQYSPRINIVVYSMLQAEVITGIAHLNMEKCLKHQVSLSFSASEGAPGSDVYLMLKADPGSLCGLQIIDSSILLHNNKGQITAEELEYALYNQEIGFMQNHLVPEEPETPCIEGNGSDSVLFYREGSAYFDFQNAGLIFATNTSLQRPWICGDLRRSRGYFFRQRMMLHNTKYKKHHYNTFEEQFPKVTKLKYAFPEIWSFDVVMVGESGSASVTLRVPDTSSQWQASMFCLSEESGLGITNYPSNFTSTL</sequence>
<name>A0A1B8Y557_XENTR</name>
<dbReference type="AlphaFoldDB" id="A0A1B8Y557"/>
<feature type="chain" id="PRO_5008619475" description="Alpha-2-macroglobulin bait region domain-containing protein" evidence="1">
    <location>
        <begin position="22"/>
        <end position="723"/>
    </location>
</feature>
<dbReference type="PANTHER" id="PTHR11412">
    <property type="entry name" value="MACROGLOBULIN / COMPLEMENT"/>
    <property type="match status" value="1"/>
</dbReference>
<reference evidence="3" key="1">
    <citation type="submission" date="2009-11" db="EMBL/GenBank/DDBJ databases">
        <authorList>
            <consortium name="US DOE Joint Genome Institute (JGI-PGF)"/>
            <person name="Ottilar R."/>
            <person name="Schmutz J."/>
            <person name="Salamov A."/>
            <person name="Cheng J.F."/>
            <person name="Lucas S."/>
            <person name="Pitluck S."/>
            <person name="Gundlach H."/>
            <person name="Guo Y."/>
            <person name="Haberer G."/>
            <person name="Nasrallah J."/>
            <person name="Mayer K.F.X."/>
            <person name="van de Peer Y."/>
            <person name="Weigel D."/>
            <person name="Grigoriev I.V."/>
        </authorList>
    </citation>
    <scope>NUCLEOTIDE SEQUENCE</scope>
    <source>
        <strain evidence="3">Nigerian</strain>
    </source>
</reference>
<dbReference type="Pfam" id="PF01835">
    <property type="entry name" value="MG2"/>
    <property type="match status" value="1"/>
</dbReference>
<dbReference type="GO" id="GO:0004866">
    <property type="term" value="F:endopeptidase inhibitor activity"/>
    <property type="evidence" value="ECO:0007669"/>
    <property type="project" value="InterPro"/>
</dbReference>
<organism evidence="3">
    <name type="scientific">Xenopus tropicalis</name>
    <name type="common">Western clawed frog</name>
    <name type="synonym">Silurana tropicalis</name>
    <dbReference type="NCBI Taxonomy" id="8364"/>
    <lineage>
        <taxon>Eukaryota</taxon>
        <taxon>Metazoa</taxon>
        <taxon>Chordata</taxon>
        <taxon>Craniata</taxon>
        <taxon>Vertebrata</taxon>
        <taxon>Euteleostomi</taxon>
        <taxon>Amphibia</taxon>
        <taxon>Batrachia</taxon>
        <taxon>Anura</taxon>
        <taxon>Pipoidea</taxon>
        <taxon>Pipidae</taxon>
        <taxon>Xenopodinae</taxon>
        <taxon>Xenopus</taxon>
        <taxon>Silurana</taxon>
    </lineage>
</organism>
<dbReference type="InterPro" id="IPR050473">
    <property type="entry name" value="A2M/Complement_sys"/>
</dbReference>
<reference evidence="3" key="2">
    <citation type="journal article" date="2010" name="Science">
        <title>The genome of the Western clawed frog Xenopus tropicalis.</title>
        <authorList>
            <person name="Hellsten U."/>
            <person name="Harland R.M."/>
            <person name="Gilchrist M.J."/>
            <person name="Hendrix D."/>
            <person name="Jurka J."/>
            <person name="Kapitonov V."/>
            <person name="Ovcharenko I."/>
            <person name="Putnam N.H."/>
            <person name="Shu S."/>
            <person name="Taher L."/>
            <person name="Blitz I.L."/>
            <person name="Blumberg B."/>
            <person name="Dichmann D.S."/>
            <person name="Dubchak I."/>
            <person name="Amaya E."/>
            <person name="Detter J.C."/>
            <person name="Fletcher R."/>
            <person name="Gerhard D.S."/>
            <person name="Goodstein D."/>
            <person name="Graves T."/>
            <person name="Grigoriev I.V."/>
            <person name="Grimwood J."/>
            <person name="Kawashima T."/>
            <person name="Lindquist E."/>
            <person name="Lucas S.M."/>
            <person name="Mead P.E."/>
            <person name="Mitros T."/>
            <person name="Ogino H."/>
            <person name="Ohta Y."/>
            <person name="Poliakov A.V."/>
            <person name="Pollet N."/>
            <person name="Robert J."/>
            <person name="Salamov A."/>
            <person name="Sater A.K."/>
            <person name="Schmutz J."/>
            <person name="Terry A."/>
            <person name="Vize P.D."/>
            <person name="Warren W.C."/>
            <person name="Wells D."/>
            <person name="Wills A."/>
            <person name="Wilson R.K."/>
            <person name="Zimmerman L.B."/>
            <person name="Zorn A.M."/>
            <person name="Grainger R."/>
            <person name="Grammer T."/>
            <person name="Khokha M.K."/>
            <person name="Richardson P.M."/>
            <person name="Rokhsar D.S."/>
        </authorList>
    </citation>
    <scope>NUCLEOTIDE SEQUENCE [LARGE SCALE GENOMIC DNA]</scope>
    <source>
        <strain evidence="3">Nigerian</strain>
    </source>
</reference>
<dbReference type="InterPro" id="IPR002890">
    <property type="entry name" value="MG2"/>
</dbReference>
<proteinExistence type="predicted"/>
<evidence type="ECO:0000259" key="2">
    <source>
        <dbReference type="SMART" id="SM01359"/>
    </source>
</evidence>
<dbReference type="InterPro" id="IPR011625">
    <property type="entry name" value="A2M_N_BRD"/>
</dbReference>
<accession>A0A1B8Y557</accession>
<dbReference type="Gene3D" id="2.20.130.20">
    <property type="match status" value="1"/>
</dbReference>
<dbReference type="SMART" id="SM01359">
    <property type="entry name" value="A2M_N_2"/>
    <property type="match status" value="1"/>
</dbReference>